<dbReference type="EMBL" id="KQ947412">
    <property type="protein sequence ID" value="KUJ18782.1"/>
    <property type="molecule type" value="Genomic_DNA"/>
</dbReference>
<dbReference type="InParanoid" id="A0A194XG78"/>
<dbReference type="InterPro" id="IPR032675">
    <property type="entry name" value="LRR_dom_sf"/>
</dbReference>
<dbReference type="Proteomes" id="UP000070700">
    <property type="component" value="Unassembled WGS sequence"/>
</dbReference>
<gene>
    <name evidence="1" type="ORF">LY89DRAFT_504870</name>
</gene>
<sequence>MCLVGKQFFHLEVPILHRTAVITPEKLRKHTCSEMDGLRSNLRRRIVDFARDLTIRGSGFDWEFLEKLLAEMKQLDIVHWSSWEESIPKTVLDCLSTNHPECAIYIENLELGDTPYMTSPRDGLSLLDDLSGCKSIRFIELNIDYNERESTGRIKEVLMSCPNLEILHLRDPSATYSMDSLEHGTHDICVEVGNQLPRVRELVYESHSKHRTLIPNSF</sequence>
<evidence type="ECO:0000313" key="1">
    <source>
        <dbReference type="EMBL" id="KUJ18782.1"/>
    </source>
</evidence>
<dbReference type="Gene3D" id="3.80.10.10">
    <property type="entry name" value="Ribonuclease Inhibitor"/>
    <property type="match status" value="1"/>
</dbReference>
<dbReference type="OrthoDB" id="10598942at2759"/>
<reference evidence="1 2" key="1">
    <citation type="submission" date="2015-10" db="EMBL/GenBank/DDBJ databases">
        <title>Full genome of DAOMC 229536 Phialocephala scopiformis, a fungal endophyte of spruce producing the potent anti-insectan compound rugulosin.</title>
        <authorList>
            <consortium name="DOE Joint Genome Institute"/>
            <person name="Walker A.K."/>
            <person name="Frasz S.L."/>
            <person name="Seifert K.A."/>
            <person name="Miller J.D."/>
            <person name="Mondo S.J."/>
            <person name="Labutti K."/>
            <person name="Lipzen A."/>
            <person name="Dockter R."/>
            <person name="Kennedy M."/>
            <person name="Grigoriev I.V."/>
            <person name="Spatafora J.W."/>
        </authorList>
    </citation>
    <scope>NUCLEOTIDE SEQUENCE [LARGE SCALE GENOMIC DNA]</scope>
    <source>
        <strain evidence="1 2">CBS 120377</strain>
    </source>
</reference>
<accession>A0A194XG78</accession>
<evidence type="ECO:0000313" key="2">
    <source>
        <dbReference type="Proteomes" id="UP000070700"/>
    </source>
</evidence>
<proteinExistence type="predicted"/>
<dbReference type="AlphaFoldDB" id="A0A194XG78"/>
<name>A0A194XG78_MOLSC</name>
<dbReference type="KEGG" id="psco:LY89DRAFT_504870"/>
<dbReference type="SUPFAM" id="SSF52047">
    <property type="entry name" value="RNI-like"/>
    <property type="match status" value="1"/>
</dbReference>
<protein>
    <recommendedName>
        <fullName evidence="3">FBD domain-containing protein</fullName>
    </recommendedName>
</protein>
<organism evidence="1 2">
    <name type="scientific">Mollisia scopiformis</name>
    <name type="common">Conifer needle endophyte fungus</name>
    <name type="synonym">Phialocephala scopiformis</name>
    <dbReference type="NCBI Taxonomy" id="149040"/>
    <lineage>
        <taxon>Eukaryota</taxon>
        <taxon>Fungi</taxon>
        <taxon>Dikarya</taxon>
        <taxon>Ascomycota</taxon>
        <taxon>Pezizomycotina</taxon>
        <taxon>Leotiomycetes</taxon>
        <taxon>Helotiales</taxon>
        <taxon>Mollisiaceae</taxon>
        <taxon>Mollisia</taxon>
    </lineage>
</organism>
<evidence type="ECO:0008006" key="3">
    <source>
        <dbReference type="Google" id="ProtNLM"/>
    </source>
</evidence>
<dbReference type="RefSeq" id="XP_018073137.1">
    <property type="nucleotide sequence ID" value="XM_018208004.1"/>
</dbReference>
<keyword evidence="2" id="KW-1185">Reference proteome</keyword>
<dbReference type="GeneID" id="28817730"/>